<feature type="domain" description="Flavodoxin-like" evidence="16">
    <location>
        <begin position="17"/>
        <end position="161"/>
    </location>
</feature>
<evidence type="ECO:0000256" key="11">
    <source>
        <dbReference type="ARBA" id="ARBA00022982"/>
    </source>
</evidence>
<keyword evidence="5" id="KW-0813">Transport</keyword>
<dbReference type="VEuPathDB" id="FungiDB:PABG_00263"/>
<dbReference type="Gene3D" id="3.40.50.360">
    <property type="match status" value="1"/>
</dbReference>
<keyword evidence="8 15" id="KW-0288">FMN</keyword>
<keyword evidence="15" id="KW-0496">Mitochondrion</keyword>
<evidence type="ECO:0000256" key="4">
    <source>
        <dbReference type="ARBA" id="ARBA00007557"/>
    </source>
</evidence>
<dbReference type="AlphaFoldDB" id="A0A1D2J7Q1"/>
<comment type="cofactor">
    <cofactor evidence="1 15">
        <name>FMN</name>
        <dbReference type="ChEBI" id="CHEBI:58210"/>
    </cofactor>
</comment>
<dbReference type="PRINTS" id="PR00371">
    <property type="entry name" value="FPNCR"/>
</dbReference>
<evidence type="ECO:0000256" key="2">
    <source>
        <dbReference type="ARBA" id="ARBA00001974"/>
    </source>
</evidence>
<dbReference type="InterPro" id="IPR039261">
    <property type="entry name" value="FNR_nucleotide-bd"/>
</dbReference>
<keyword evidence="10 15" id="KW-0521">NADP</keyword>
<dbReference type="Proteomes" id="UP000242814">
    <property type="component" value="Unassembled WGS sequence"/>
</dbReference>
<dbReference type="InterPro" id="IPR001433">
    <property type="entry name" value="OxRdtase_FAD/NAD-bd"/>
</dbReference>
<dbReference type="VEuPathDB" id="FungiDB:PADG_11468"/>
<proteinExistence type="inferred from homology"/>
<dbReference type="InterPro" id="IPR000049">
    <property type="entry name" value="ET-Flavoprotein_bsu_CS"/>
</dbReference>
<dbReference type="InterPro" id="IPR008254">
    <property type="entry name" value="Flavodoxin/NO_synth"/>
</dbReference>
<evidence type="ECO:0000256" key="13">
    <source>
        <dbReference type="ARBA" id="ARBA00025416"/>
    </source>
</evidence>
<dbReference type="PANTHER" id="PTHR19384:SF10">
    <property type="entry name" value="NADPH-DEPENDENT DIFLAVIN OXIDOREDUCTASE 1"/>
    <property type="match status" value="1"/>
</dbReference>
<dbReference type="PANTHER" id="PTHR19384">
    <property type="entry name" value="NITRIC OXIDE SYNTHASE-RELATED"/>
    <property type="match status" value="1"/>
</dbReference>
<dbReference type="GO" id="GO:0003958">
    <property type="term" value="F:NADPH-hemoprotein reductase activity"/>
    <property type="evidence" value="ECO:0007669"/>
    <property type="project" value="UniProtKB-EC"/>
</dbReference>
<dbReference type="FunFam" id="3.40.50.80:FF:000030">
    <property type="entry name" value="NADPH-dependent diflavin oxidoreductase 1"/>
    <property type="match status" value="1"/>
</dbReference>
<dbReference type="GO" id="GO:0005759">
    <property type="term" value="C:mitochondrial matrix"/>
    <property type="evidence" value="ECO:0007669"/>
    <property type="project" value="UniProtKB-SubCell"/>
</dbReference>
<evidence type="ECO:0000313" key="19">
    <source>
        <dbReference type="Proteomes" id="UP000242814"/>
    </source>
</evidence>
<comment type="similarity">
    <text evidence="15">Belongs to the NADPH-dependent diflavin oxidoreductase NDOR1 family.</text>
</comment>
<dbReference type="CDD" id="cd01714">
    <property type="entry name" value="ETF_beta"/>
    <property type="match status" value="1"/>
</dbReference>
<protein>
    <recommendedName>
        <fullName evidence="15">NADPH-dependent diflavin oxidoreductase 1</fullName>
        <ecNumber evidence="15">1.18.1.-</ecNumber>
    </recommendedName>
    <alternativeName>
        <fullName evidence="15">NADPH-dependent FMN and FAD-containing oxidoreductase</fullName>
    </alternativeName>
</protein>
<keyword evidence="6 15" id="KW-0963">Cytoplasm</keyword>
<dbReference type="Gene3D" id="1.20.990.10">
    <property type="entry name" value="NADPH-cytochrome p450 Reductase, Chain A, domain 3"/>
    <property type="match status" value="1"/>
</dbReference>
<reference evidence="18 19" key="1">
    <citation type="submission" date="2016-06" db="EMBL/GenBank/DDBJ databases">
        <authorList>
            <person name="Kjaerup R.B."/>
            <person name="Dalgaard T.S."/>
            <person name="Juul-Madsen H.R."/>
        </authorList>
    </citation>
    <scope>NUCLEOTIDE SEQUENCE [LARGE SCALE GENOMIC DNA]</scope>
    <source>
        <strain evidence="18 19">Pb300</strain>
    </source>
</reference>
<dbReference type="PROSITE" id="PS01065">
    <property type="entry name" value="ETF_BETA"/>
    <property type="match status" value="1"/>
</dbReference>
<dbReference type="FunFam" id="3.40.50.620:FF:000011">
    <property type="entry name" value="Electron transfer flavoprotein subunit beta"/>
    <property type="match status" value="1"/>
</dbReference>
<dbReference type="Pfam" id="PF00667">
    <property type="entry name" value="FAD_binding_1"/>
    <property type="match status" value="1"/>
</dbReference>
<comment type="cofactor">
    <cofactor evidence="2 15">
        <name>FAD</name>
        <dbReference type="ChEBI" id="CHEBI:57692"/>
    </cofactor>
</comment>
<dbReference type="PRINTS" id="PR00369">
    <property type="entry name" value="FLAVODOXIN"/>
</dbReference>
<feature type="binding site" evidence="15">
    <location>
        <begin position="108"/>
        <end position="117"/>
    </location>
    <ligand>
        <name>FMN</name>
        <dbReference type="ChEBI" id="CHEBI:58210"/>
    </ligand>
</feature>
<comment type="function">
    <text evidence="15">NADPH-dependent reductase which is a central component of the cytosolic iron-sulfur (Fe-S) protein assembly (CIA) machinery. Transfers electrons from NADPH via its FAD and FMN prosthetic groups to the [2Fe-2S] cluster of DRE2, another key component of the CIA machinery. In turn, this reduced cluster provides electrons for assembly of cytosolic iron-sulfur cluster proteins. Positively controls H(2)O(2)-induced cell death.</text>
</comment>
<evidence type="ECO:0000256" key="9">
    <source>
        <dbReference type="ARBA" id="ARBA00022827"/>
    </source>
</evidence>
<evidence type="ECO:0000256" key="1">
    <source>
        <dbReference type="ARBA" id="ARBA00001917"/>
    </source>
</evidence>
<dbReference type="PROSITE" id="PS51384">
    <property type="entry name" value="FAD_FR"/>
    <property type="match status" value="1"/>
</dbReference>
<evidence type="ECO:0000256" key="5">
    <source>
        <dbReference type="ARBA" id="ARBA00022448"/>
    </source>
</evidence>
<dbReference type="SUPFAM" id="SSF63380">
    <property type="entry name" value="Riboflavin synthase domain-like"/>
    <property type="match status" value="1"/>
</dbReference>
<dbReference type="InterPro" id="IPR017938">
    <property type="entry name" value="Riboflavin_synthase-like_b-brl"/>
</dbReference>
<feature type="binding site" evidence="15">
    <location>
        <begin position="465"/>
        <end position="468"/>
    </location>
    <ligand>
        <name>FAD</name>
        <dbReference type="ChEBI" id="CHEBI:57692"/>
    </ligand>
</feature>
<feature type="binding site" evidence="15">
    <location>
        <begin position="23"/>
        <end position="28"/>
    </location>
    <ligand>
        <name>FMN</name>
        <dbReference type="ChEBI" id="CHEBI:58210"/>
    </ligand>
</feature>
<comment type="catalytic activity">
    <reaction evidence="14">
        <text>2 oxidized [cytochrome P450] + NADPH = 2 reduced [cytochrome P450] + NADP(+) + H(+)</text>
        <dbReference type="Rhea" id="RHEA:24040"/>
        <dbReference type="Rhea" id="RHEA-COMP:14627"/>
        <dbReference type="Rhea" id="RHEA-COMP:14628"/>
        <dbReference type="ChEBI" id="CHEBI:15378"/>
        <dbReference type="ChEBI" id="CHEBI:55376"/>
        <dbReference type="ChEBI" id="CHEBI:57783"/>
        <dbReference type="ChEBI" id="CHEBI:58349"/>
        <dbReference type="ChEBI" id="CHEBI:60344"/>
        <dbReference type="EC" id="1.6.2.4"/>
    </reaction>
</comment>
<gene>
    <name evidence="15" type="primary">TAH18</name>
    <name evidence="18" type="ORF">ACO22_06349</name>
</gene>
<dbReference type="Gene3D" id="2.40.30.10">
    <property type="entry name" value="Translation factors"/>
    <property type="match status" value="1"/>
</dbReference>
<dbReference type="VEuPathDB" id="FungiDB:PABG_00262"/>
<dbReference type="InterPro" id="IPR014730">
    <property type="entry name" value="ETF_a/b_N"/>
</dbReference>
<dbReference type="InterPro" id="IPR017927">
    <property type="entry name" value="FAD-bd_FR_type"/>
</dbReference>
<dbReference type="SUPFAM" id="SSF52343">
    <property type="entry name" value="Ferredoxin reductase-like, C-terminal NADP-linked domain"/>
    <property type="match status" value="1"/>
</dbReference>
<dbReference type="Gene3D" id="3.40.50.80">
    <property type="entry name" value="Nucleotide-binding domain of ferredoxin-NADP reductase (FNR) module"/>
    <property type="match status" value="1"/>
</dbReference>
<keyword evidence="12 15" id="KW-0560">Oxidoreductase</keyword>
<comment type="subcellular location">
    <subcellularLocation>
        <location evidence="15">Cytoplasm</location>
    </subcellularLocation>
    <subcellularLocation>
        <location evidence="15">Mitochondrion</location>
    </subcellularLocation>
    <subcellularLocation>
        <location evidence="3">Mitochondrion matrix</location>
    </subcellularLocation>
    <text evidence="15">Relocalizes to mitochondria after H(2)O(2) exposure.</text>
</comment>
<feature type="binding site" evidence="15">
    <location>
        <begin position="576"/>
        <end position="577"/>
    </location>
    <ligand>
        <name>NADP(+)</name>
        <dbReference type="ChEBI" id="CHEBI:58349"/>
    </ligand>
</feature>
<dbReference type="GO" id="GO:0050661">
    <property type="term" value="F:NADP binding"/>
    <property type="evidence" value="ECO:0007669"/>
    <property type="project" value="UniProtKB-UniRule"/>
</dbReference>
<dbReference type="SUPFAM" id="SSF52402">
    <property type="entry name" value="Adenine nucleotide alpha hydrolases-like"/>
    <property type="match status" value="1"/>
</dbReference>
<comment type="caution">
    <text evidence="15">Lacks conserved residue(s) required for the propagation of feature annotation.</text>
</comment>
<keyword evidence="11" id="KW-0249">Electron transport</keyword>
<dbReference type="InterPro" id="IPR003097">
    <property type="entry name" value="CysJ-like_FAD-binding"/>
</dbReference>
<comment type="catalytic activity">
    <reaction evidence="15">
        <text>2 oxidized [2Fe-2S]-[protein] + NADPH = 2 reduced [2Fe-2S]-[protein] + NADP(+) + H(+)</text>
        <dbReference type="Rhea" id="RHEA:67716"/>
        <dbReference type="Rhea" id="RHEA-COMP:17327"/>
        <dbReference type="Rhea" id="RHEA-COMP:17328"/>
        <dbReference type="ChEBI" id="CHEBI:15378"/>
        <dbReference type="ChEBI" id="CHEBI:33737"/>
        <dbReference type="ChEBI" id="CHEBI:33738"/>
        <dbReference type="ChEBI" id="CHEBI:57783"/>
        <dbReference type="ChEBI" id="CHEBI:58349"/>
    </reaction>
</comment>
<evidence type="ECO:0000256" key="7">
    <source>
        <dbReference type="ARBA" id="ARBA00022630"/>
    </source>
</evidence>
<evidence type="ECO:0000259" key="16">
    <source>
        <dbReference type="PROSITE" id="PS50902"/>
    </source>
</evidence>
<dbReference type="Gene3D" id="3.40.50.620">
    <property type="entry name" value="HUPs"/>
    <property type="match status" value="1"/>
</dbReference>
<evidence type="ECO:0000256" key="6">
    <source>
        <dbReference type="ARBA" id="ARBA00022490"/>
    </source>
</evidence>
<dbReference type="FunFam" id="1.20.990.10:FF:000013">
    <property type="entry name" value="NADPH-dependent diflavin oxidoreductase 1"/>
    <property type="match status" value="1"/>
</dbReference>
<dbReference type="InterPro" id="IPR023173">
    <property type="entry name" value="NADPH_Cyt_P450_Rdtase_alpha"/>
</dbReference>
<comment type="similarity">
    <text evidence="15">In the C-terminal section; belongs to the flavoprotein pyridine nucleotide cytochrome reductase family.</text>
</comment>
<accession>A0A1D2J7Q1</accession>
<sequence>MATTNSSSLGKTSARTAIILYGSETGNSRDVADELGRLAERLRFTARVCELNAIKAESLHDYDIAIFVVSTTGQGDFPANAQVFWKSLLLKRLPPTFLHGVNFALFGLGDSSYPKFNWASRKLYKRLLQLGANELYPCGEADEQHPEGFDGTFIPWSLDLRKHLLDKYPLAPGQHPIPDDVRLPPKWVLARRDSSKPEVTSSYPDVAISDLQSGRQLRDASVPPYFTHDLRPIPNTVSATLTMNNRVTPEIHWQDVRHLILTTPGSIPYSPGDILQITPRNFVSDVDSLISIMGWQKQADIPLCFVPNAEYVGHTDMSTPEIPFLLRSPGFTLRTLLTDYLDIMAIPRRSFFSNISHFTSDITHRERLQEFTNPKYIDEFYDYTSRPRRSILEVLHEFDSVKIPWQQVCAVFPVLRGRQFSLASGGKLKKVEVLPGSNSTTVSTRFDLLVAVVKYQTVIKKTREGVCTRYLAALQPGSSLKVHVQKGGLNSSMRQLLEPTVLIGPGTGVAPLRSMLWEKAAMATAFRQRHGADVPVPLGPIVLLFGGRNRKADFFFEDEWEELKKVLDLTVITAFSRDQREKIYVQDRIREHAELFFSILHDLGGTVYICGSSGKMPQAVREALIEVFQMFGRSVSEEAPYSREMAEKYLMNMEKAFLYAGRLKIAAEIGNHVTQIKIQPIGKPPAAEMLSERGYSMAEAGLEAEQRTTFNSQAATHQNHCPDSQLPQSFSNCVIRLKIGKDCCIHKSASLYILYFLSTMAANALRILVPVKRVIDFAIKPRINKTQTGVETAGVKHSLNPFDELSIEEAVRLRESKGPMSVSEILAISAGGPKCVDTLRTAMAMGADRSILVDVPEKPDQSGLEPLTVAKLLKNVVQKENINMVLLGKQAIDGDQGQTGQMLAGLLGWPQATQASKLVVKDDKGSIEVTREVDGGVETLKAKLPMVITTDLRLNTPRYASLPNIMKAKKKPLEKKTLADFEIVDEKRLKTLKVTEPPARQGGGKVEDVDGMISKLKELGAL</sequence>
<feature type="binding site" evidence="15">
    <location>
        <begin position="70"/>
        <end position="73"/>
    </location>
    <ligand>
        <name>FMN</name>
        <dbReference type="ChEBI" id="CHEBI:58210"/>
    </ligand>
</feature>
<dbReference type="InterPro" id="IPR014729">
    <property type="entry name" value="Rossmann-like_a/b/a_fold"/>
</dbReference>
<keyword evidence="9 15" id="KW-0274">FAD</keyword>
<dbReference type="InterPro" id="IPR028879">
    <property type="entry name" value="NDOR1"/>
</dbReference>
<dbReference type="GO" id="GO:0160246">
    <property type="term" value="F:NADPH-iron-sulfur [2Fe-2S] protein oxidoreductase activity"/>
    <property type="evidence" value="ECO:0007669"/>
    <property type="project" value="InterPro"/>
</dbReference>
<comment type="subunit">
    <text evidence="15">Interacts with DRE2; as part of the cytosolic iron-sulfur (Fe-S) protein assembly (CIA) machinery.</text>
</comment>
<feature type="binding site" evidence="15">
    <location>
        <position position="143"/>
    </location>
    <ligand>
        <name>FMN</name>
        <dbReference type="ChEBI" id="CHEBI:58210"/>
    </ligand>
</feature>
<evidence type="ECO:0000256" key="3">
    <source>
        <dbReference type="ARBA" id="ARBA00004305"/>
    </source>
</evidence>
<evidence type="ECO:0000256" key="15">
    <source>
        <dbReference type="HAMAP-Rule" id="MF_03178"/>
    </source>
</evidence>
<dbReference type="GO" id="GO:0005829">
    <property type="term" value="C:cytosol"/>
    <property type="evidence" value="ECO:0007669"/>
    <property type="project" value="TreeGrafter"/>
</dbReference>
<organism evidence="18 19">
    <name type="scientific">Paracoccidioides brasiliensis</name>
    <dbReference type="NCBI Taxonomy" id="121759"/>
    <lineage>
        <taxon>Eukaryota</taxon>
        <taxon>Fungi</taxon>
        <taxon>Dikarya</taxon>
        <taxon>Ascomycota</taxon>
        <taxon>Pezizomycotina</taxon>
        <taxon>Eurotiomycetes</taxon>
        <taxon>Eurotiomycetidae</taxon>
        <taxon>Onygenales</taxon>
        <taxon>Ajellomycetaceae</taxon>
        <taxon>Paracoccidioides</taxon>
    </lineage>
</organism>
<comment type="similarity">
    <text evidence="4">Belongs to the ETF beta-subunit/FixA family.</text>
</comment>
<dbReference type="GO" id="GO:0050660">
    <property type="term" value="F:flavin adenine dinucleotide binding"/>
    <property type="evidence" value="ECO:0007669"/>
    <property type="project" value="UniProtKB-UniRule"/>
</dbReference>
<dbReference type="Pfam" id="PF01012">
    <property type="entry name" value="ETF"/>
    <property type="match status" value="1"/>
</dbReference>
<evidence type="ECO:0000313" key="18">
    <source>
        <dbReference type="EMBL" id="ODH16559.1"/>
    </source>
</evidence>
<dbReference type="EMBL" id="LZYO01000336">
    <property type="protein sequence ID" value="ODH16559.1"/>
    <property type="molecule type" value="Genomic_DNA"/>
</dbReference>
<dbReference type="InterPro" id="IPR033948">
    <property type="entry name" value="ETF_beta_N"/>
</dbReference>
<comment type="caution">
    <text evidence="18">The sequence shown here is derived from an EMBL/GenBank/DDBJ whole genome shotgun (WGS) entry which is preliminary data.</text>
</comment>
<dbReference type="HAMAP" id="MF_03178">
    <property type="entry name" value="NDOR1"/>
    <property type="match status" value="1"/>
</dbReference>
<evidence type="ECO:0000256" key="14">
    <source>
        <dbReference type="ARBA" id="ARBA00049342"/>
    </source>
</evidence>
<feature type="binding site" evidence="15">
    <location>
        <position position="507"/>
    </location>
    <ligand>
        <name>NADP(+)</name>
        <dbReference type="ChEBI" id="CHEBI:58349"/>
    </ligand>
</feature>
<comment type="similarity">
    <text evidence="15">In the N-terminal section; belongs to the flavodoxin family.</text>
</comment>
<comment type="function">
    <text evidence="13">The electron transfer flavoprotein serves as a specific electron acceptor for several dehydrogenases, including five acyl-CoA dehydrogenases, glutaryl-CoA and sarcosine dehydrogenase. It transfers the electrons to the main mitochondrial respiratory chain via ETF-ubiquinone oxidoreductase (ETF dehydrogenase).</text>
</comment>
<dbReference type="SUPFAM" id="SSF52218">
    <property type="entry name" value="Flavoproteins"/>
    <property type="match status" value="1"/>
</dbReference>
<feature type="binding site" evidence="15">
    <location>
        <position position="388"/>
    </location>
    <ligand>
        <name>FAD</name>
        <dbReference type="ChEBI" id="CHEBI:57692"/>
    </ligand>
</feature>
<dbReference type="InterPro" id="IPR029039">
    <property type="entry name" value="Flavoprotein-like_sf"/>
</dbReference>
<dbReference type="GO" id="GO:0016226">
    <property type="term" value="P:iron-sulfur cluster assembly"/>
    <property type="evidence" value="ECO:0007669"/>
    <property type="project" value="UniProtKB-UniRule"/>
</dbReference>
<evidence type="ECO:0000256" key="8">
    <source>
        <dbReference type="ARBA" id="ARBA00022643"/>
    </source>
</evidence>
<name>A0A1D2J7Q1_PARBR</name>
<dbReference type="Pfam" id="PF00258">
    <property type="entry name" value="Flavodoxin_1"/>
    <property type="match status" value="1"/>
</dbReference>
<feature type="binding site" evidence="15">
    <location>
        <begin position="418"/>
        <end position="421"/>
    </location>
    <ligand>
        <name>FAD</name>
        <dbReference type="ChEBI" id="CHEBI:57692"/>
    </ligand>
</feature>
<dbReference type="GO" id="GO:0009055">
    <property type="term" value="F:electron transfer activity"/>
    <property type="evidence" value="ECO:0007669"/>
    <property type="project" value="InterPro"/>
</dbReference>
<feature type="domain" description="FAD-binding FR-type" evidence="17">
    <location>
        <begin position="234"/>
        <end position="496"/>
    </location>
</feature>
<dbReference type="PROSITE" id="PS50902">
    <property type="entry name" value="FLAVODOXIN_LIKE"/>
    <property type="match status" value="1"/>
</dbReference>
<evidence type="ECO:0000256" key="10">
    <source>
        <dbReference type="ARBA" id="ARBA00022857"/>
    </source>
</evidence>
<evidence type="ECO:0000256" key="12">
    <source>
        <dbReference type="ARBA" id="ARBA00023002"/>
    </source>
</evidence>
<dbReference type="InterPro" id="IPR001094">
    <property type="entry name" value="Flavdoxin-like"/>
</dbReference>
<evidence type="ECO:0000259" key="17">
    <source>
        <dbReference type="PROSITE" id="PS51384"/>
    </source>
</evidence>
<dbReference type="InterPro" id="IPR001709">
    <property type="entry name" value="Flavoprot_Pyr_Nucl_cyt_Rdtase"/>
</dbReference>
<dbReference type="GO" id="GO:0046395">
    <property type="term" value="P:carboxylic acid catabolic process"/>
    <property type="evidence" value="ECO:0007669"/>
    <property type="project" value="UniProtKB-ARBA"/>
</dbReference>
<dbReference type="Pfam" id="PF00175">
    <property type="entry name" value="NAD_binding_1"/>
    <property type="match status" value="1"/>
</dbReference>
<dbReference type="SMART" id="SM00893">
    <property type="entry name" value="ETF"/>
    <property type="match status" value="1"/>
</dbReference>
<dbReference type="FunFam" id="3.40.50.360:FF:000034">
    <property type="entry name" value="NADPH-dependent diflavin oxidoreductase 1"/>
    <property type="match status" value="1"/>
</dbReference>
<dbReference type="GO" id="GO:0010181">
    <property type="term" value="F:FMN binding"/>
    <property type="evidence" value="ECO:0007669"/>
    <property type="project" value="UniProtKB-UniRule"/>
</dbReference>
<keyword evidence="7 15" id="KW-0285">Flavoprotein</keyword>
<dbReference type="EC" id="1.18.1.-" evidence="15"/>
<feature type="binding site" evidence="15">
    <location>
        <begin position="582"/>
        <end position="586"/>
    </location>
    <ligand>
        <name>NADP(+)</name>
        <dbReference type="ChEBI" id="CHEBI:58349"/>
    </ligand>
</feature>